<dbReference type="GO" id="GO:0000981">
    <property type="term" value="F:DNA-binding transcription factor activity, RNA polymerase II-specific"/>
    <property type="evidence" value="ECO:0007669"/>
    <property type="project" value="InterPro"/>
</dbReference>
<dbReference type="CDD" id="cd12148">
    <property type="entry name" value="fungal_TF_MHR"/>
    <property type="match status" value="1"/>
</dbReference>
<dbReference type="EMBL" id="ML742030">
    <property type="protein sequence ID" value="KAE8154347.1"/>
    <property type="molecule type" value="Genomic_DNA"/>
</dbReference>
<accession>A0A5N6U6T0</accession>
<dbReference type="PANTHER" id="PTHR31845:SF37">
    <property type="entry name" value="TRANSCRIPTION FACTOR DOMAIN-CONTAINING PROTEIN"/>
    <property type="match status" value="1"/>
</dbReference>
<feature type="domain" description="Zn(2)-C6 fungal-type" evidence="8">
    <location>
        <begin position="6"/>
        <end position="39"/>
    </location>
</feature>
<keyword evidence="3" id="KW-0805">Transcription regulation</keyword>
<evidence type="ECO:0000256" key="5">
    <source>
        <dbReference type="ARBA" id="ARBA00023163"/>
    </source>
</evidence>
<dbReference type="AlphaFoldDB" id="A0A5N6U6T0"/>
<evidence type="ECO:0000259" key="8">
    <source>
        <dbReference type="PROSITE" id="PS50048"/>
    </source>
</evidence>
<dbReference type="InterPro" id="IPR036864">
    <property type="entry name" value="Zn2-C6_fun-type_DNA-bd_sf"/>
</dbReference>
<name>A0A5N6U6T0_ASPAV</name>
<keyword evidence="4" id="KW-0238">DNA-binding</keyword>
<dbReference type="OrthoDB" id="5226580at2759"/>
<sequence length="570" mass="64001">MPVSPTCEQCAKSKVRCIRDPHNPSVCNRCCRLGKECIYRQTTRQFRGFKKDRQIKALKSQVHELLADRSPSSVDTCPSGGTSHGPVTQTADGKDVIDRGLVDMMTAQVFIDRFSSSMSVHFPFVVVPPDVTAMQLRQERPFLFLAILASASYSDVPLQRLLGQEVKKVISNRIILDGEVSFDLLQGLLVFLAWSHYHSKPHRYTQFLQLAIGLLVELRLDRPPRTKTWKTSLKFRSDYELDDEDYARPSWGADEQRAIVGCYYLSSTIAVLLQKPSCFPDITPYLESCCQYLYDSNHTPQDQYIMQLFKLQRIAERISGLSWNHGAEITSSSSVAELYVSAVKSDLETLRRQLPPNFHESPVLAMQLYTTELCLYQLSLTKLPQPSTGIHVSVPSASRDEIFYAGLAAAESVLNLYLALPLGAELGFSNTQWVQIGFCLLVACRQVVAASMKKTSLIMYTHTWPDTLAKLRQRVAALATDQTDHNGHPDVFVEFDGRVSRIQGWFNKMFQPERHVVVSDHSILDNLSIDPGLPQGISAELQGSFGYGDNYFSDDPLISGSIEQIMGGWI</sequence>
<evidence type="ECO:0000256" key="7">
    <source>
        <dbReference type="SAM" id="MobiDB-lite"/>
    </source>
</evidence>
<dbReference type="PROSITE" id="PS00463">
    <property type="entry name" value="ZN2_CY6_FUNGAL_1"/>
    <property type="match status" value="1"/>
</dbReference>
<evidence type="ECO:0000256" key="6">
    <source>
        <dbReference type="ARBA" id="ARBA00023242"/>
    </source>
</evidence>
<dbReference type="GO" id="GO:0008270">
    <property type="term" value="F:zinc ion binding"/>
    <property type="evidence" value="ECO:0007669"/>
    <property type="project" value="InterPro"/>
</dbReference>
<dbReference type="InterPro" id="IPR001138">
    <property type="entry name" value="Zn2Cys6_DnaBD"/>
</dbReference>
<evidence type="ECO:0000313" key="9">
    <source>
        <dbReference type="EMBL" id="KAE8154347.1"/>
    </source>
</evidence>
<keyword evidence="2" id="KW-0862">Zinc</keyword>
<dbReference type="InterPro" id="IPR051089">
    <property type="entry name" value="prtT"/>
</dbReference>
<reference evidence="9 10" key="1">
    <citation type="submission" date="2019-04" db="EMBL/GenBank/DDBJ databases">
        <title>Friends and foes A comparative genomics study of 23 Aspergillus species from section Flavi.</title>
        <authorList>
            <consortium name="DOE Joint Genome Institute"/>
            <person name="Kjaerbolling I."/>
            <person name="Vesth T."/>
            <person name="Frisvad J.C."/>
            <person name="Nybo J.L."/>
            <person name="Theobald S."/>
            <person name="Kildgaard S."/>
            <person name="Isbrandt T."/>
            <person name="Kuo A."/>
            <person name="Sato A."/>
            <person name="Lyhne E.K."/>
            <person name="Kogle M.E."/>
            <person name="Wiebenga A."/>
            <person name="Kun R.S."/>
            <person name="Lubbers R.J."/>
            <person name="Makela M.R."/>
            <person name="Barry K."/>
            <person name="Chovatia M."/>
            <person name="Clum A."/>
            <person name="Daum C."/>
            <person name="Haridas S."/>
            <person name="He G."/>
            <person name="LaButti K."/>
            <person name="Lipzen A."/>
            <person name="Mondo S."/>
            <person name="Riley R."/>
            <person name="Salamov A."/>
            <person name="Simmons B.A."/>
            <person name="Magnuson J.K."/>
            <person name="Henrissat B."/>
            <person name="Mortensen U.H."/>
            <person name="Larsen T.O."/>
            <person name="Devries R.P."/>
            <person name="Grigoriev I.V."/>
            <person name="Machida M."/>
            <person name="Baker S.E."/>
            <person name="Andersen M.R."/>
        </authorList>
    </citation>
    <scope>NUCLEOTIDE SEQUENCE [LARGE SCALE GENOMIC DNA]</scope>
    <source>
        <strain evidence="9 10">IBT 18842</strain>
    </source>
</reference>
<dbReference type="Gene3D" id="4.10.240.10">
    <property type="entry name" value="Zn(2)-C6 fungal-type DNA-binding domain"/>
    <property type="match status" value="1"/>
</dbReference>
<feature type="region of interest" description="Disordered" evidence="7">
    <location>
        <begin position="70"/>
        <end position="90"/>
    </location>
</feature>
<keyword evidence="5" id="KW-0804">Transcription</keyword>
<dbReference type="PANTHER" id="PTHR31845">
    <property type="entry name" value="FINGER DOMAIN PROTEIN, PUTATIVE-RELATED"/>
    <property type="match status" value="1"/>
</dbReference>
<keyword evidence="10" id="KW-1185">Reference proteome</keyword>
<dbReference type="PROSITE" id="PS50048">
    <property type="entry name" value="ZN2_CY6_FUNGAL_2"/>
    <property type="match status" value="1"/>
</dbReference>
<dbReference type="GO" id="GO:0009893">
    <property type="term" value="P:positive regulation of metabolic process"/>
    <property type="evidence" value="ECO:0007669"/>
    <property type="project" value="UniProtKB-ARBA"/>
</dbReference>
<proteinExistence type="predicted"/>
<dbReference type="Proteomes" id="UP000325780">
    <property type="component" value="Unassembled WGS sequence"/>
</dbReference>
<evidence type="ECO:0000256" key="4">
    <source>
        <dbReference type="ARBA" id="ARBA00023125"/>
    </source>
</evidence>
<evidence type="ECO:0000256" key="3">
    <source>
        <dbReference type="ARBA" id="ARBA00023015"/>
    </source>
</evidence>
<evidence type="ECO:0000313" key="10">
    <source>
        <dbReference type="Proteomes" id="UP000325780"/>
    </source>
</evidence>
<evidence type="ECO:0000256" key="2">
    <source>
        <dbReference type="ARBA" id="ARBA00022833"/>
    </source>
</evidence>
<comment type="subcellular location">
    <subcellularLocation>
        <location evidence="1">Nucleus</location>
    </subcellularLocation>
</comment>
<keyword evidence="6" id="KW-0539">Nucleus</keyword>
<protein>
    <recommendedName>
        <fullName evidence="8">Zn(2)-C6 fungal-type domain-containing protein</fullName>
    </recommendedName>
</protein>
<evidence type="ECO:0000256" key="1">
    <source>
        <dbReference type="ARBA" id="ARBA00004123"/>
    </source>
</evidence>
<organism evidence="9 10">
    <name type="scientific">Aspergillus avenaceus</name>
    <dbReference type="NCBI Taxonomy" id="36643"/>
    <lineage>
        <taxon>Eukaryota</taxon>
        <taxon>Fungi</taxon>
        <taxon>Dikarya</taxon>
        <taxon>Ascomycota</taxon>
        <taxon>Pezizomycotina</taxon>
        <taxon>Eurotiomycetes</taxon>
        <taxon>Eurotiomycetidae</taxon>
        <taxon>Eurotiales</taxon>
        <taxon>Aspergillaceae</taxon>
        <taxon>Aspergillus</taxon>
        <taxon>Aspergillus subgen. Circumdati</taxon>
    </lineage>
</organism>
<gene>
    <name evidence="9" type="ORF">BDV25DRAFT_136042</name>
</gene>
<dbReference type="GO" id="GO:0005634">
    <property type="term" value="C:nucleus"/>
    <property type="evidence" value="ECO:0007669"/>
    <property type="project" value="UniProtKB-SubCell"/>
</dbReference>
<dbReference type="GO" id="GO:0000976">
    <property type="term" value="F:transcription cis-regulatory region binding"/>
    <property type="evidence" value="ECO:0007669"/>
    <property type="project" value="TreeGrafter"/>
</dbReference>
<dbReference type="SUPFAM" id="SSF57701">
    <property type="entry name" value="Zn2/Cys6 DNA-binding domain"/>
    <property type="match status" value="1"/>
</dbReference>